<evidence type="ECO:0000313" key="5">
    <source>
        <dbReference type="Proteomes" id="UP001596137"/>
    </source>
</evidence>
<gene>
    <name evidence="4" type="ORF">ACFP1K_28985</name>
</gene>
<proteinExistence type="inferred from homology"/>
<feature type="region of interest" description="Disordered" evidence="2">
    <location>
        <begin position="1"/>
        <end position="20"/>
    </location>
</feature>
<comment type="similarity">
    <text evidence="1">Belongs to the AHA1 family.</text>
</comment>
<dbReference type="Pfam" id="PF08327">
    <property type="entry name" value="AHSA1"/>
    <property type="match status" value="1"/>
</dbReference>
<dbReference type="InterPro" id="IPR023393">
    <property type="entry name" value="START-like_dom_sf"/>
</dbReference>
<keyword evidence="5" id="KW-1185">Reference proteome</keyword>
<dbReference type="Gene3D" id="3.30.530.20">
    <property type="match status" value="2"/>
</dbReference>
<dbReference type="EMBL" id="JBHSRF010000058">
    <property type="protein sequence ID" value="MFC6085232.1"/>
    <property type="molecule type" value="Genomic_DNA"/>
</dbReference>
<dbReference type="CDD" id="cd07814">
    <property type="entry name" value="SRPBCC_CalC_Aha1-like"/>
    <property type="match status" value="1"/>
</dbReference>
<dbReference type="SUPFAM" id="SSF55961">
    <property type="entry name" value="Bet v1-like"/>
    <property type="match status" value="2"/>
</dbReference>
<reference evidence="5" key="1">
    <citation type="journal article" date="2019" name="Int. J. Syst. Evol. Microbiol.">
        <title>The Global Catalogue of Microorganisms (GCM) 10K type strain sequencing project: providing services to taxonomists for standard genome sequencing and annotation.</title>
        <authorList>
            <consortium name="The Broad Institute Genomics Platform"/>
            <consortium name="The Broad Institute Genome Sequencing Center for Infectious Disease"/>
            <person name="Wu L."/>
            <person name="Ma J."/>
        </authorList>
    </citation>
    <scope>NUCLEOTIDE SEQUENCE [LARGE SCALE GENOMIC DNA]</scope>
    <source>
        <strain evidence="5">JCM 30346</strain>
    </source>
</reference>
<dbReference type="RefSeq" id="WP_380759150.1">
    <property type="nucleotide sequence ID" value="NZ_JBHSRF010000058.1"/>
</dbReference>
<feature type="domain" description="Activator of Hsp90 ATPase homologue 1/2-like C-terminal" evidence="3">
    <location>
        <begin position="64"/>
        <end position="186"/>
    </location>
</feature>
<evidence type="ECO:0000259" key="3">
    <source>
        <dbReference type="Pfam" id="PF08327"/>
    </source>
</evidence>
<evidence type="ECO:0000256" key="2">
    <source>
        <dbReference type="SAM" id="MobiDB-lite"/>
    </source>
</evidence>
<sequence length="354" mass="38848">MPAPPTTQSGPNGRHAPASAPPQAVWFAMPDISGAALPPLHSVTARPVAQDRWERLVSEVTVPHPVDEVWTALTDPKALGKWLAKPNGRWAKAGKESILDFEDGEFFLCGAETVTAPSGGRAGTLRYLWRWVGIGPATSVTWEVRDRGPGATTVMVTEEAVNPPSDWRSWNGMGWPGILEQLAAYLRSGTDNRWTWRRMGPYLQAELPIPAFEAWEALTNPGAVKHWLQRSAGSLTVGDTMTVVMGDASGTVRVTVTKSVDAAQEFPSYMPYIEFTLARPSWSEELGGRLWIEPAGLGRSLLQVFHHSWEGLRIAEPLPERRLLTNFWVLAFRRAQSMFGPPAGAPMGPHGWST</sequence>
<accession>A0ABW1NR70</accession>
<evidence type="ECO:0000313" key="4">
    <source>
        <dbReference type="EMBL" id="MFC6085232.1"/>
    </source>
</evidence>
<evidence type="ECO:0000256" key="1">
    <source>
        <dbReference type="ARBA" id="ARBA00006817"/>
    </source>
</evidence>
<dbReference type="Proteomes" id="UP001596137">
    <property type="component" value="Unassembled WGS sequence"/>
</dbReference>
<feature type="compositionally biased region" description="Polar residues" evidence="2">
    <location>
        <begin position="1"/>
        <end position="11"/>
    </location>
</feature>
<name>A0ABW1NR70_9ACTN</name>
<organism evidence="4 5">
    <name type="scientific">Sphaerisporangium aureirubrum</name>
    <dbReference type="NCBI Taxonomy" id="1544736"/>
    <lineage>
        <taxon>Bacteria</taxon>
        <taxon>Bacillati</taxon>
        <taxon>Actinomycetota</taxon>
        <taxon>Actinomycetes</taxon>
        <taxon>Streptosporangiales</taxon>
        <taxon>Streptosporangiaceae</taxon>
        <taxon>Sphaerisporangium</taxon>
    </lineage>
</organism>
<dbReference type="InterPro" id="IPR013538">
    <property type="entry name" value="ASHA1/2-like_C"/>
</dbReference>
<protein>
    <submittedName>
        <fullName evidence="4">SRPBCC domain-containing protein</fullName>
    </submittedName>
</protein>
<comment type="caution">
    <text evidence="4">The sequence shown here is derived from an EMBL/GenBank/DDBJ whole genome shotgun (WGS) entry which is preliminary data.</text>
</comment>